<dbReference type="OrthoDB" id="5870230at2759"/>
<dbReference type="GeneID" id="100009865"/>
<feature type="transmembrane region" description="Helical" evidence="14">
    <location>
        <begin position="60"/>
        <end position="83"/>
    </location>
</feature>
<keyword evidence="5" id="KW-0964">Secreted</keyword>
<evidence type="ECO:0000256" key="2">
    <source>
        <dbReference type="ARBA" id="ARBA00004651"/>
    </source>
</evidence>
<dbReference type="Bgee" id="ENSMODG00000024588">
    <property type="expression patterns" value="Expressed in spermatocyte and 3 other cell types or tissues"/>
</dbReference>
<dbReference type="Gene3D" id="1.10.1450.10">
    <property type="entry name" value="Tetraspanin"/>
    <property type="match status" value="1"/>
</dbReference>
<proteinExistence type="inferred from homology"/>
<keyword evidence="6 14" id="KW-0812">Transmembrane</keyword>
<dbReference type="RefSeq" id="XP_056653292.1">
    <property type="nucleotide sequence ID" value="XM_056797314.1"/>
</dbReference>
<organism evidence="15 16">
    <name type="scientific">Monodelphis domestica</name>
    <name type="common">Gray short-tailed opossum</name>
    <dbReference type="NCBI Taxonomy" id="13616"/>
    <lineage>
        <taxon>Eukaryota</taxon>
        <taxon>Metazoa</taxon>
        <taxon>Chordata</taxon>
        <taxon>Craniata</taxon>
        <taxon>Vertebrata</taxon>
        <taxon>Euteleostomi</taxon>
        <taxon>Mammalia</taxon>
        <taxon>Metatheria</taxon>
        <taxon>Didelphimorphia</taxon>
        <taxon>Didelphidae</taxon>
        <taxon>Monodelphis</taxon>
    </lineage>
</organism>
<evidence type="ECO:0000256" key="1">
    <source>
        <dbReference type="ARBA" id="ARBA00004550"/>
    </source>
</evidence>
<dbReference type="GO" id="GO:0007399">
    <property type="term" value="P:nervous system development"/>
    <property type="evidence" value="ECO:0007669"/>
    <property type="project" value="UniProtKB-ARBA"/>
</dbReference>
<gene>
    <name evidence="15" type="primary">LOC100009865</name>
</gene>
<keyword evidence="13" id="KW-0449">Lipoprotein</keyword>
<evidence type="ECO:0000256" key="7">
    <source>
        <dbReference type="ARBA" id="ARBA00022889"/>
    </source>
</evidence>
<evidence type="ECO:0000256" key="4">
    <source>
        <dbReference type="ARBA" id="ARBA00022475"/>
    </source>
</evidence>
<dbReference type="InterPro" id="IPR000301">
    <property type="entry name" value="Tetraspanin_animals"/>
</dbReference>
<dbReference type="InterPro" id="IPR018499">
    <property type="entry name" value="Tetraspanin/Peripherin"/>
</dbReference>
<dbReference type="GO" id="GO:0070062">
    <property type="term" value="C:extracellular exosome"/>
    <property type="evidence" value="ECO:0007669"/>
    <property type="project" value="UniProtKB-ARBA"/>
</dbReference>
<comment type="similarity">
    <text evidence="3 14">Belongs to the tetraspanin (TM4SF) family.</text>
</comment>
<keyword evidence="11" id="KW-1015">Disulfide bond</keyword>
<dbReference type="GO" id="GO:0007155">
    <property type="term" value="P:cell adhesion"/>
    <property type="evidence" value="ECO:0007669"/>
    <property type="project" value="UniProtKB-KW"/>
</dbReference>
<dbReference type="STRING" id="13616.ENSMODP00000034738"/>
<evidence type="ECO:0000256" key="11">
    <source>
        <dbReference type="ARBA" id="ARBA00023157"/>
    </source>
</evidence>
<keyword evidence="10" id="KW-0564">Palmitate</keyword>
<feature type="transmembrane region" description="Helical" evidence="14">
    <location>
        <begin position="89"/>
        <end position="112"/>
    </location>
</feature>
<name>F6PFW3_MONDO</name>
<evidence type="ECO:0000256" key="12">
    <source>
        <dbReference type="ARBA" id="ARBA00023279"/>
    </source>
</evidence>
<dbReference type="GO" id="GO:0005178">
    <property type="term" value="F:integrin binding"/>
    <property type="evidence" value="ECO:0007669"/>
    <property type="project" value="UniProtKB-ARBA"/>
</dbReference>
<dbReference type="InterPro" id="IPR008952">
    <property type="entry name" value="Tetraspanin_EC2_sf"/>
</dbReference>
<dbReference type="OMA" id="MLIKSCP"/>
<dbReference type="PANTHER" id="PTHR19282:SF163">
    <property type="entry name" value="CD9 ANTIGEN"/>
    <property type="match status" value="1"/>
</dbReference>
<dbReference type="GeneTree" id="ENSGT00940000155083"/>
<dbReference type="HOGENOM" id="CLU_055524_10_1_1"/>
<keyword evidence="16" id="KW-1185">Reference proteome</keyword>
<evidence type="ECO:0000313" key="16">
    <source>
        <dbReference type="Proteomes" id="UP000002280"/>
    </source>
</evidence>
<dbReference type="AlphaFoldDB" id="F6PFW3"/>
<dbReference type="Proteomes" id="UP000002280">
    <property type="component" value="Chromosome 8"/>
</dbReference>
<evidence type="ECO:0000313" key="15">
    <source>
        <dbReference type="Ensembl" id="ENSMODP00000034738.2"/>
    </source>
</evidence>
<comment type="subcellular location">
    <subcellularLocation>
        <location evidence="2">Cell membrane</location>
        <topology evidence="2">Multi-pass membrane protein</topology>
    </subcellularLocation>
    <subcellularLocation>
        <location evidence="14">Membrane</location>
        <topology evidence="14">Multi-pass membrane protein</topology>
    </subcellularLocation>
    <subcellularLocation>
        <location evidence="1">Secreted</location>
        <location evidence="1">Extracellular exosome</location>
    </subcellularLocation>
</comment>
<keyword evidence="12" id="KW-0278">Fertilization</keyword>
<evidence type="ECO:0000256" key="14">
    <source>
        <dbReference type="RuleBase" id="RU361218"/>
    </source>
</evidence>
<feature type="transmembrane region" description="Helical" evidence="14">
    <location>
        <begin position="195"/>
        <end position="217"/>
    </location>
</feature>
<dbReference type="FunFam" id="1.10.1450.10:FF:000016">
    <property type="entry name" value="Tetraspanin"/>
    <property type="match status" value="1"/>
</dbReference>
<dbReference type="GO" id="GO:0007338">
    <property type="term" value="P:single fertilization"/>
    <property type="evidence" value="ECO:0007669"/>
    <property type="project" value="UniProtKB-KW"/>
</dbReference>
<reference evidence="15 16" key="1">
    <citation type="journal article" date="2007" name="Nature">
        <title>Genome of the marsupial Monodelphis domestica reveals innovation in non-coding sequences.</title>
        <authorList>
            <person name="Mikkelsen T.S."/>
            <person name="Wakefield M.J."/>
            <person name="Aken B."/>
            <person name="Amemiya C.T."/>
            <person name="Chang J.L."/>
            <person name="Duke S."/>
            <person name="Garber M."/>
            <person name="Gentles A.J."/>
            <person name="Goodstadt L."/>
            <person name="Heger A."/>
            <person name="Jurka J."/>
            <person name="Kamal M."/>
            <person name="Mauceli E."/>
            <person name="Searle S.M."/>
            <person name="Sharpe T."/>
            <person name="Baker M.L."/>
            <person name="Batzer M.A."/>
            <person name="Benos P.V."/>
            <person name="Belov K."/>
            <person name="Clamp M."/>
            <person name="Cook A."/>
            <person name="Cuff J."/>
            <person name="Das R."/>
            <person name="Davidow L."/>
            <person name="Deakin J.E."/>
            <person name="Fazzari M.J."/>
            <person name="Glass J.L."/>
            <person name="Grabherr M."/>
            <person name="Greally J.M."/>
            <person name="Gu W."/>
            <person name="Hore T.A."/>
            <person name="Huttley G.A."/>
            <person name="Kleber M."/>
            <person name="Jirtle R.L."/>
            <person name="Koina E."/>
            <person name="Lee J.T."/>
            <person name="Mahony S."/>
            <person name="Marra M.A."/>
            <person name="Miller R.D."/>
            <person name="Nicholls R.D."/>
            <person name="Oda M."/>
            <person name="Papenfuss A.T."/>
            <person name="Parra Z.E."/>
            <person name="Pollock D.D."/>
            <person name="Ray D.A."/>
            <person name="Schein J.E."/>
            <person name="Speed T.P."/>
            <person name="Thompson K."/>
            <person name="VandeBerg J.L."/>
            <person name="Wade C.M."/>
            <person name="Walker J.A."/>
            <person name="Waters P.D."/>
            <person name="Webber C."/>
            <person name="Weidman J.R."/>
            <person name="Xie X."/>
            <person name="Zody M.C."/>
            <person name="Baldwin J."/>
            <person name="Abdouelleil A."/>
            <person name="Abdulkadir J."/>
            <person name="Abebe A."/>
            <person name="Abera B."/>
            <person name="Abreu J."/>
            <person name="Acer S.C."/>
            <person name="Aftuck L."/>
            <person name="Alexander A."/>
            <person name="An P."/>
            <person name="Anderson E."/>
            <person name="Anderson S."/>
            <person name="Arachi H."/>
            <person name="Azer M."/>
            <person name="Bachantsang P."/>
            <person name="Barry A."/>
            <person name="Bayul T."/>
            <person name="Berlin A."/>
            <person name="Bessette D."/>
            <person name="Bloom T."/>
            <person name="Bloom T."/>
            <person name="Boguslavskiy L."/>
            <person name="Bonnet C."/>
            <person name="Boukhgalter B."/>
            <person name="Bourzgui I."/>
            <person name="Brown A."/>
            <person name="Cahill P."/>
            <person name="Channer S."/>
            <person name="Cheshatsang Y."/>
            <person name="Chuda L."/>
            <person name="Citroen M."/>
            <person name="Collymore A."/>
            <person name="Cooke P."/>
            <person name="Costello M."/>
            <person name="D'Aco K."/>
            <person name="Daza R."/>
            <person name="De Haan G."/>
            <person name="DeGray S."/>
            <person name="DeMaso C."/>
            <person name="Dhargay N."/>
            <person name="Dooley K."/>
            <person name="Dooley E."/>
            <person name="Doricent M."/>
            <person name="Dorje P."/>
            <person name="Dorjee K."/>
            <person name="Dupes A."/>
            <person name="Elong R."/>
            <person name="Falk J."/>
            <person name="Farina A."/>
            <person name="Faro S."/>
            <person name="Ferguson D."/>
            <person name="Fisher S."/>
            <person name="Foley C.D."/>
            <person name="Franke A."/>
            <person name="Friedrich D."/>
            <person name="Gadbois L."/>
            <person name="Gearin G."/>
            <person name="Gearin C.R."/>
            <person name="Giannoukos G."/>
            <person name="Goode T."/>
            <person name="Graham J."/>
            <person name="Grandbois E."/>
            <person name="Grewal S."/>
            <person name="Gyaltsen K."/>
            <person name="Hafez N."/>
            <person name="Hagos B."/>
            <person name="Hall J."/>
            <person name="Henson C."/>
            <person name="Hollinger A."/>
            <person name="Honan T."/>
            <person name="Huard M.D."/>
            <person name="Hughes L."/>
            <person name="Hurhula B."/>
            <person name="Husby M.E."/>
            <person name="Kamat A."/>
            <person name="Kanga B."/>
            <person name="Kashin S."/>
            <person name="Khazanovich D."/>
            <person name="Kisner P."/>
            <person name="Lance K."/>
            <person name="Lara M."/>
            <person name="Lee W."/>
            <person name="Lennon N."/>
            <person name="Letendre F."/>
            <person name="LeVine R."/>
            <person name="Lipovsky A."/>
            <person name="Liu X."/>
            <person name="Liu J."/>
            <person name="Liu S."/>
            <person name="Lokyitsang T."/>
            <person name="Lokyitsang Y."/>
            <person name="Lubonja R."/>
            <person name="Lui A."/>
            <person name="MacDonald P."/>
            <person name="Magnisalis V."/>
            <person name="Maru K."/>
            <person name="Matthews C."/>
            <person name="McCusker W."/>
            <person name="McDonough S."/>
            <person name="Mehta T."/>
            <person name="Meldrim J."/>
            <person name="Meneus L."/>
            <person name="Mihai O."/>
            <person name="Mihalev A."/>
            <person name="Mihova T."/>
            <person name="Mittelman R."/>
            <person name="Mlenga V."/>
            <person name="Montmayeur A."/>
            <person name="Mulrain L."/>
            <person name="Navidi A."/>
            <person name="Naylor J."/>
            <person name="Negash T."/>
            <person name="Nguyen T."/>
            <person name="Nguyen N."/>
            <person name="Nicol R."/>
            <person name="Norbu C."/>
            <person name="Norbu N."/>
            <person name="Novod N."/>
            <person name="O'Neill B."/>
            <person name="Osman S."/>
            <person name="Markiewicz E."/>
            <person name="Oyono O.L."/>
            <person name="Patti C."/>
            <person name="Phunkhang P."/>
            <person name="Pierre F."/>
            <person name="Priest M."/>
            <person name="Raghuraman S."/>
            <person name="Rege F."/>
            <person name="Reyes R."/>
            <person name="Rise C."/>
            <person name="Rogov P."/>
            <person name="Ross K."/>
            <person name="Ryan E."/>
            <person name="Settipalli S."/>
            <person name="Shea T."/>
            <person name="Sherpa N."/>
            <person name="Shi L."/>
            <person name="Shih D."/>
            <person name="Sparrow T."/>
            <person name="Spaulding J."/>
            <person name="Stalker J."/>
            <person name="Stange-Thomann N."/>
            <person name="Stavropoulos S."/>
            <person name="Stone C."/>
            <person name="Strader C."/>
            <person name="Tesfaye S."/>
            <person name="Thomson T."/>
            <person name="Thoulutsang Y."/>
            <person name="Thoulutsang D."/>
            <person name="Topham K."/>
            <person name="Topping I."/>
            <person name="Tsamla T."/>
            <person name="Vassiliev H."/>
            <person name="Vo A."/>
            <person name="Wangchuk T."/>
            <person name="Wangdi T."/>
            <person name="Weiand M."/>
            <person name="Wilkinson J."/>
            <person name="Wilson A."/>
            <person name="Yadav S."/>
            <person name="Young G."/>
            <person name="Yu Q."/>
            <person name="Zembek L."/>
            <person name="Zhong D."/>
            <person name="Zimmer A."/>
            <person name="Zwirko Z."/>
            <person name="Jaffe D.B."/>
            <person name="Alvarez P."/>
            <person name="Brockman W."/>
            <person name="Butler J."/>
            <person name="Chin C."/>
            <person name="Gnerre S."/>
            <person name="MacCallum I."/>
            <person name="Graves J.A."/>
            <person name="Ponting C.P."/>
            <person name="Breen M."/>
            <person name="Samollow P.B."/>
            <person name="Lander E.S."/>
            <person name="Lindblad-Toh K."/>
        </authorList>
    </citation>
    <scope>NUCLEOTIDE SEQUENCE [LARGE SCALE GENOMIC DNA]</scope>
</reference>
<reference evidence="15" key="2">
    <citation type="submission" date="2025-08" db="UniProtKB">
        <authorList>
            <consortium name="Ensembl"/>
        </authorList>
    </citation>
    <scope>IDENTIFICATION</scope>
</reference>
<dbReference type="PRINTS" id="PR00259">
    <property type="entry name" value="TMFOUR"/>
</dbReference>
<keyword evidence="8 14" id="KW-1133">Transmembrane helix</keyword>
<feature type="transmembrane region" description="Helical" evidence="14">
    <location>
        <begin position="15"/>
        <end position="40"/>
    </location>
</feature>
<evidence type="ECO:0000256" key="9">
    <source>
        <dbReference type="ARBA" id="ARBA00023136"/>
    </source>
</evidence>
<dbReference type="PANTHER" id="PTHR19282">
    <property type="entry name" value="TETRASPANIN"/>
    <property type="match status" value="1"/>
</dbReference>
<dbReference type="GO" id="GO:0030154">
    <property type="term" value="P:cell differentiation"/>
    <property type="evidence" value="ECO:0007669"/>
    <property type="project" value="UniProtKB-ARBA"/>
</dbReference>
<dbReference type="InParanoid" id="F6PFW3"/>
<evidence type="ECO:0000256" key="5">
    <source>
        <dbReference type="ARBA" id="ARBA00022525"/>
    </source>
</evidence>
<evidence type="ECO:0000256" key="10">
    <source>
        <dbReference type="ARBA" id="ARBA00023139"/>
    </source>
</evidence>
<evidence type="ECO:0000256" key="13">
    <source>
        <dbReference type="ARBA" id="ARBA00023288"/>
    </source>
</evidence>
<dbReference type="eggNOG" id="KOG3882">
    <property type="taxonomic scope" value="Eukaryota"/>
</dbReference>
<dbReference type="Pfam" id="PF00335">
    <property type="entry name" value="Tetraspanin"/>
    <property type="match status" value="1"/>
</dbReference>
<evidence type="ECO:0000256" key="6">
    <source>
        <dbReference type="ARBA" id="ARBA00022692"/>
    </source>
</evidence>
<protein>
    <recommendedName>
        <fullName evidence="14">Tetraspanin</fullName>
    </recommendedName>
</protein>
<evidence type="ECO:0000256" key="8">
    <source>
        <dbReference type="ARBA" id="ARBA00022989"/>
    </source>
</evidence>
<accession>F6PFW3</accession>
<evidence type="ECO:0000256" key="3">
    <source>
        <dbReference type="ARBA" id="ARBA00006840"/>
    </source>
</evidence>
<dbReference type="GO" id="GO:0005886">
    <property type="term" value="C:plasma membrane"/>
    <property type="evidence" value="ECO:0000318"/>
    <property type="project" value="GO_Central"/>
</dbReference>
<dbReference type="SUPFAM" id="SSF48652">
    <property type="entry name" value="Tetraspanin"/>
    <property type="match status" value="1"/>
</dbReference>
<sequence length="225" mass="25674">MTPDEDDGGNRCIKYLLFGFNAIFCLTGMTIFAFGLWLKFDTRTRTIFDQEDNSQFYTRVYIMIGTGVLMLLMSFLLCCGVMEESQCKLSVFFAFLLVLFAINIVIAIWGYFNKDKVIREVQAFYKDVYMKMRVKENPYKSILKALHKALDCCGLTGALDVFITETCPVKDFFSSLSMKSCPRAIEEILSSKFHVIRAVSTGIAVLIIFGMVLSLQLCRNIEDDF</sequence>
<dbReference type="Ensembl" id="ENSMODT00000036327.2">
    <property type="protein sequence ID" value="ENSMODP00000034738.2"/>
    <property type="gene ID" value="ENSMODG00000024588.2"/>
</dbReference>
<reference evidence="15" key="3">
    <citation type="submission" date="2025-09" db="UniProtKB">
        <authorList>
            <consortium name="Ensembl"/>
        </authorList>
    </citation>
    <scope>IDENTIFICATION</scope>
</reference>
<keyword evidence="7" id="KW-0130">Cell adhesion</keyword>
<keyword evidence="4" id="KW-1003">Cell membrane</keyword>
<keyword evidence="9 14" id="KW-0472">Membrane</keyword>
<dbReference type="PIRSF" id="PIRSF002419">
    <property type="entry name" value="Tetraspanin"/>
    <property type="match status" value="1"/>
</dbReference>